<evidence type="ECO:0000313" key="3">
    <source>
        <dbReference type="Proteomes" id="UP000277580"/>
    </source>
</evidence>
<proteinExistence type="predicted"/>
<evidence type="ECO:0000313" key="2">
    <source>
        <dbReference type="EMBL" id="RPB12396.1"/>
    </source>
</evidence>
<dbReference type="Proteomes" id="UP000277580">
    <property type="component" value="Unassembled WGS sequence"/>
</dbReference>
<accession>A0A3N4KPM2</accession>
<organism evidence="2 3">
    <name type="scientific">Morchella conica CCBAS932</name>
    <dbReference type="NCBI Taxonomy" id="1392247"/>
    <lineage>
        <taxon>Eukaryota</taxon>
        <taxon>Fungi</taxon>
        <taxon>Dikarya</taxon>
        <taxon>Ascomycota</taxon>
        <taxon>Pezizomycotina</taxon>
        <taxon>Pezizomycetes</taxon>
        <taxon>Pezizales</taxon>
        <taxon>Morchellaceae</taxon>
        <taxon>Morchella</taxon>
    </lineage>
</organism>
<gene>
    <name evidence="2" type="ORF">P167DRAFT_163411</name>
</gene>
<keyword evidence="3" id="KW-1185">Reference proteome</keyword>
<protein>
    <submittedName>
        <fullName evidence="2">Uncharacterized protein</fullName>
    </submittedName>
</protein>
<dbReference type="InParanoid" id="A0A3N4KPM2"/>
<feature type="transmembrane region" description="Helical" evidence="1">
    <location>
        <begin position="57"/>
        <end position="75"/>
    </location>
</feature>
<reference evidence="2 3" key="1">
    <citation type="journal article" date="2018" name="Nat. Ecol. Evol.">
        <title>Pezizomycetes genomes reveal the molecular basis of ectomycorrhizal truffle lifestyle.</title>
        <authorList>
            <person name="Murat C."/>
            <person name="Payen T."/>
            <person name="Noel B."/>
            <person name="Kuo A."/>
            <person name="Morin E."/>
            <person name="Chen J."/>
            <person name="Kohler A."/>
            <person name="Krizsan K."/>
            <person name="Balestrini R."/>
            <person name="Da Silva C."/>
            <person name="Montanini B."/>
            <person name="Hainaut M."/>
            <person name="Levati E."/>
            <person name="Barry K.W."/>
            <person name="Belfiori B."/>
            <person name="Cichocki N."/>
            <person name="Clum A."/>
            <person name="Dockter R.B."/>
            <person name="Fauchery L."/>
            <person name="Guy J."/>
            <person name="Iotti M."/>
            <person name="Le Tacon F."/>
            <person name="Lindquist E.A."/>
            <person name="Lipzen A."/>
            <person name="Malagnac F."/>
            <person name="Mello A."/>
            <person name="Molinier V."/>
            <person name="Miyauchi S."/>
            <person name="Poulain J."/>
            <person name="Riccioni C."/>
            <person name="Rubini A."/>
            <person name="Sitrit Y."/>
            <person name="Splivallo R."/>
            <person name="Traeger S."/>
            <person name="Wang M."/>
            <person name="Zifcakova L."/>
            <person name="Wipf D."/>
            <person name="Zambonelli A."/>
            <person name="Paolocci F."/>
            <person name="Nowrousian M."/>
            <person name="Ottonello S."/>
            <person name="Baldrian P."/>
            <person name="Spatafora J.W."/>
            <person name="Henrissat B."/>
            <person name="Nagy L.G."/>
            <person name="Aury J.M."/>
            <person name="Wincker P."/>
            <person name="Grigoriev I.V."/>
            <person name="Bonfante P."/>
            <person name="Martin F.M."/>
        </authorList>
    </citation>
    <scope>NUCLEOTIDE SEQUENCE [LARGE SCALE GENOMIC DNA]</scope>
    <source>
        <strain evidence="2 3">CCBAS932</strain>
    </source>
</reference>
<sequence>MSLFFPFHFSCSLPSPEDCCYCTGGDDLAEPLEMDIGSVAPASLTSGLMLSSRLRTLFVFFYCFVLYFNYSFGNFECGRSIVFRCVVIWLNPLREMVVWLLRDIWQAGWF</sequence>
<keyword evidence="1" id="KW-1133">Transmembrane helix</keyword>
<evidence type="ECO:0000256" key="1">
    <source>
        <dbReference type="SAM" id="Phobius"/>
    </source>
</evidence>
<name>A0A3N4KPM2_9PEZI</name>
<dbReference type="AlphaFoldDB" id="A0A3N4KPM2"/>
<dbReference type="EMBL" id="ML119129">
    <property type="protein sequence ID" value="RPB12396.1"/>
    <property type="molecule type" value="Genomic_DNA"/>
</dbReference>
<keyword evidence="1" id="KW-0472">Membrane</keyword>
<keyword evidence="1" id="KW-0812">Transmembrane</keyword>